<proteinExistence type="predicted"/>
<reference evidence="4" key="2">
    <citation type="submission" date="2020-05" db="UniProtKB">
        <authorList>
            <consortium name="EnsemblMetazoa"/>
        </authorList>
    </citation>
    <scope>IDENTIFICATION</scope>
</reference>
<feature type="transmembrane region" description="Helical" evidence="2">
    <location>
        <begin position="71"/>
        <end position="89"/>
    </location>
</feature>
<dbReference type="STRING" id="74873.A0A084W535"/>
<evidence type="ECO:0000313" key="3">
    <source>
        <dbReference type="EMBL" id="KFB45329.1"/>
    </source>
</evidence>
<keyword evidence="5" id="KW-1185">Reference proteome</keyword>
<reference evidence="3 5" key="1">
    <citation type="journal article" date="2014" name="BMC Genomics">
        <title>Genome sequence of Anopheles sinensis provides insight into genetics basis of mosquito competence for malaria parasites.</title>
        <authorList>
            <person name="Zhou D."/>
            <person name="Zhang D."/>
            <person name="Ding G."/>
            <person name="Shi L."/>
            <person name="Hou Q."/>
            <person name="Ye Y."/>
            <person name="Xu Y."/>
            <person name="Zhou H."/>
            <person name="Xiong C."/>
            <person name="Li S."/>
            <person name="Yu J."/>
            <person name="Hong S."/>
            <person name="Yu X."/>
            <person name="Zou P."/>
            <person name="Chen C."/>
            <person name="Chang X."/>
            <person name="Wang W."/>
            <person name="Lv Y."/>
            <person name="Sun Y."/>
            <person name="Ma L."/>
            <person name="Shen B."/>
            <person name="Zhu C."/>
        </authorList>
    </citation>
    <scope>NUCLEOTIDE SEQUENCE [LARGE SCALE GENOMIC DNA]</scope>
</reference>
<dbReference type="VEuPathDB" id="VectorBase:ASIC013277"/>
<accession>A0A084W535</accession>
<sequence>MTPMPYGIDDAKKASVHERTYERFRSIASIRHDGRLKAGRKQLRNRSELRRFEPQIIDFQGFAESTDKDRLFAIMLVLLCLTTVVLFGGDVAANGFNYNQYPQAQVNAWSQACRGFQAQALATQAAQNQFFTNTFPHIQLPPLPFMDLCSQPGFSSVGAAAGAGSFSHGGAGAAVGGTSFNNRFGGDDGGYGGSGGVQGVSISSSSNGLGQGGTTVTHFGGGGASTNYIPHGGNNGGGFSTANRFGGSSGQGVSVSSTYGTNGGGGGGGFVSANRFGGSSGGGGGGGTTHYVSTGNGGGTVSSFGPNGGSFASASRFGGSNGGGYSGGGGGGYGGNYGGGHGVAVGSSVSSTSHGNGGGSVQTSVYKQHY</sequence>
<feature type="region of interest" description="Disordered" evidence="1">
    <location>
        <begin position="348"/>
        <end position="370"/>
    </location>
</feature>
<name>A0A084W535_ANOSI</name>
<keyword evidence="2" id="KW-0812">Transmembrane</keyword>
<evidence type="ECO:0000256" key="1">
    <source>
        <dbReference type="SAM" id="MobiDB-lite"/>
    </source>
</evidence>
<keyword evidence="2" id="KW-1133">Transmembrane helix</keyword>
<protein>
    <submittedName>
        <fullName evidence="3">AGAP001511-PA-like protein</fullName>
    </submittedName>
</protein>
<dbReference type="OMA" id="GFNYNQY"/>
<evidence type="ECO:0000313" key="4">
    <source>
        <dbReference type="EnsemblMetazoa" id="ASIC013277-PA"/>
    </source>
</evidence>
<dbReference type="VEuPathDB" id="VectorBase:ASIS003971"/>
<organism evidence="3">
    <name type="scientific">Anopheles sinensis</name>
    <name type="common">Mosquito</name>
    <dbReference type="NCBI Taxonomy" id="74873"/>
    <lineage>
        <taxon>Eukaryota</taxon>
        <taxon>Metazoa</taxon>
        <taxon>Ecdysozoa</taxon>
        <taxon>Arthropoda</taxon>
        <taxon>Hexapoda</taxon>
        <taxon>Insecta</taxon>
        <taxon>Pterygota</taxon>
        <taxon>Neoptera</taxon>
        <taxon>Endopterygota</taxon>
        <taxon>Diptera</taxon>
        <taxon>Nematocera</taxon>
        <taxon>Culicoidea</taxon>
        <taxon>Culicidae</taxon>
        <taxon>Anophelinae</taxon>
        <taxon>Anopheles</taxon>
    </lineage>
</organism>
<evidence type="ECO:0000313" key="5">
    <source>
        <dbReference type="Proteomes" id="UP000030765"/>
    </source>
</evidence>
<feature type="compositionally biased region" description="Polar residues" evidence="1">
    <location>
        <begin position="361"/>
        <end position="370"/>
    </location>
</feature>
<evidence type="ECO:0000256" key="2">
    <source>
        <dbReference type="SAM" id="Phobius"/>
    </source>
</evidence>
<dbReference type="AlphaFoldDB" id="A0A084W535"/>
<gene>
    <name evidence="3" type="ORF">ZHAS_00013277</name>
</gene>
<dbReference type="EMBL" id="KE525302">
    <property type="protein sequence ID" value="KFB45329.1"/>
    <property type="molecule type" value="Genomic_DNA"/>
</dbReference>
<keyword evidence="2" id="KW-0472">Membrane</keyword>
<dbReference type="OrthoDB" id="7765263at2759"/>
<dbReference type="Proteomes" id="UP000030765">
    <property type="component" value="Unassembled WGS sequence"/>
</dbReference>
<dbReference type="EMBL" id="ATLV01020470">
    <property type="status" value="NOT_ANNOTATED_CDS"/>
    <property type="molecule type" value="Genomic_DNA"/>
</dbReference>
<dbReference type="EnsemblMetazoa" id="ASIC013277-RA">
    <property type="protein sequence ID" value="ASIC013277-PA"/>
    <property type="gene ID" value="ASIC013277"/>
</dbReference>